<evidence type="ECO:0000256" key="1">
    <source>
        <dbReference type="ARBA" id="ARBA00004245"/>
    </source>
</evidence>
<keyword evidence="3" id="KW-0206">Cytoskeleton</keyword>
<evidence type="ECO:0000313" key="5">
    <source>
        <dbReference type="RefSeq" id="XP_035669813.1"/>
    </source>
</evidence>
<sequence length="590" mass="66203">MSKDSAYLCDSSVSLRSLTSDAPLYSRQEVSYPYSTSYLNYSGPDEREICDLVVDSGLTLPNRWWQICRAYLDCKAAAVHIMGKPMQHLVLDRVLTLLGKFAYDHIFKKKKIRQAEVRKKFKAYTKVAFSEYTLGLLDMPSSRDDHVVFRNKIVENFLAALWLCHRFPQKMVSKYHIPDEVKKCLKKLPHTEDVCILLAGLLGAMHPEKCKVFMHKLVKRAREMKIDHKEAHITMILVRCCFEADQMVEVDLTEAAILAGTTMPFLRHGLHSIGVAVQTHRFLHKLDLSGLGLNDLSLEFLLRPIESPVVLNSLVLAVNQISGAGFARLCGTLGMMPNLTELNMSTNGIGKGGLSAIGPHLDRLQLKTLKLANNFILNDDVLALSRKLPCCKTLQVLDLSGNWLTDIGVGHLGEALVHNHQLATLNVESNGVTEPKLRELAENLGMTRPIDKPGLLERSVPQLTSDTAPPEREHRRHHRGRLSIFSIPMKYRPDWTKRFSSSDVTSLESTSQTSVPISTQSALRITLEPSIPELVPTTAEVARGPREIRIQRENARPVDDAHVTSRAQAYTMPAPFKFSVTHFDQDKVNL</sequence>
<dbReference type="RefSeq" id="XP_035669813.1">
    <property type="nucleotide sequence ID" value="XM_035813920.1"/>
</dbReference>
<protein>
    <submittedName>
        <fullName evidence="5">Uncharacterized protein LOC118411563</fullName>
    </submittedName>
</protein>
<dbReference type="Proteomes" id="UP000001554">
    <property type="component" value="Chromosome 3"/>
</dbReference>
<dbReference type="Gene3D" id="3.80.10.10">
    <property type="entry name" value="Ribonuclease Inhibitor"/>
    <property type="match status" value="1"/>
</dbReference>
<gene>
    <name evidence="5" type="primary">LOC118411563</name>
</gene>
<comment type="subcellular location">
    <subcellularLocation>
        <location evidence="1">Cytoplasm</location>
        <location evidence="1">Cytoskeleton</location>
    </subcellularLocation>
</comment>
<name>A0A9J7KT70_BRAFL</name>
<dbReference type="GeneID" id="118411563"/>
<reference evidence="4" key="1">
    <citation type="journal article" date="2020" name="Nat. Ecol. Evol.">
        <title>Deeply conserved synteny resolves early events in vertebrate evolution.</title>
        <authorList>
            <person name="Simakov O."/>
            <person name="Marletaz F."/>
            <person name="Yue J.X."/>
            <person name="O'Connell B."/>
            <person name="Jenkins J."/>
            <person name="Brandt A."/>
            <person name="Calef R."/>
            <person name="Tung C.H."/>
            <person name="Huang T.K."/>
            <person name="Schmutz J."/>
            <person name="Satoh N."/>
            <person name="Yu J.K."/>
            <person name="Putnam N.H."/>
            <person name="Green R.E."/>
            <person name="Rokhsar D.S."/>
        </authorList>
    </citation>
    <scope>NUCLEOTIDE SEQUENCE [LARGE SCALE GENOMIC DNA]</scope>
    <source>
        <strain evidence="4">S238N-H82</strain>
    </source>
</reference>
<accession>A0A9J7KT70</accession>
<dbReference type="InterPro" id="IPR001611">
    <property type="entry name" value="Leu-rich_rpt"/>
</dbReference>
<evidence type="ECO:0000256" key="2">
    <source>
        <dbReference type="ARBA" id="ARBA00022490"/>
    </source>
</evidence>
<dbReference type="Pfam" id="PF13516">
    <property type="entry name" value="LRR_6"/>
    <property type="match status" value="2"/>
</dbReference>
<evidence type="ECO:0000313" key="4">
    <source>
        <dbReference type="Proteomes" id="UP000001554"/>
    </source>
</evidence>
<dbReference type="OrthoDB" id="120976at2759"/>
<dbReference type="OMA" id="PDEREIC"/>
<dbReference type="AlphaFoldDB" id="A0A9J7KT70"/>
<dbReference type="InterPro" id="IPR052410">
    <property type="entry name" value="DRC5"/>
</dbReference>
<dbReference type="GO" id="GO:0005856">
    <property type="term" value="C:cytoskeleton"/>
    <property type="evidence" value="ECO:0007669"/>
    <property type="project" value="UniProtKB-SubCell"/>
</dbReference>
<organism evidence="4 5">
    <name type="scientific">Branchiostoma floridae</name>
    <name type="common">Florida lancelet</name>
    <name type="synonym">Amphioxus</name>
    <dbReference type="NCBI Taxonomy" id="7739"/>
    <lineage>
        <taxon>Eukaryota</taxon>
        <taxon>Metazoa</taxon>
        <taxon>Chordata</taxon>
        <taxon>Cephalochordata</taxon>
        <taxon>Leptocardii</taxon>
        <taxon>Amphioxiformes</taxon>
        <taxon>Branchiostomatidae</taxon>
        <taxon>Branchiostoma</taxon>
    </lineage>
</organism>
<dbReference type="InterPro" id="IPR032675">
    <property type="entry name" value="LRR_dom_sf"/>
</dbReference>
<reference evidence="5" key="2">
    <citation type="submission" date="2025-08" db="UniProtKB">
        <authorList>
            <consortium name="RefSeq"/>
        </authorList>
    </citation>
    <scope>IDENTIFICATION</scope>
    <source>
        <strain evidence="5">S238N-H82</strain>
        <tissue evidence="5">Testes</tissue>
    </source>
</reference>
<dbReference type="PANTHER" id="PTHR24107">
    <property type="entry name" value="YNEIN REGULATORY COMPLEX SUBUNIT 5"/>
    <property type="match status" value="1"/>
</dbReference>
<dbReference type="SMART" id="SM00368">
    <property type="entry name" value="LRR_RI"/>
    <property type="match status" value="3"/>
</dbReference>
<keyword evidence="4" id="KW-1185">Reference proteome</keyword>
<dbReference type="SUPFAM" id="SSF52047">
    <property type="entry name" value="RNI-like"/>
    <property type="match status" value="1"/>
</dbReference>
<proteinExistence type="predicted"/>
<keyword evidence="2" id="KW-0963">Cytoplasm</keyword>
<dbReference type="PANTHER" id="PTHR24107:SF2">
    <property type="entry name" value="NLR FAMILY CARD DOMAIN CONTAINING 3"/>
    <property type="match status" value="1"/>
</dbReference>
<evidence type="ECO:0000256" key="3">
    <source>
        <dbReference type="ARBA" id="ARBA00023212"/>
    </source>
</evidence>
<dbReference type="KEGG" id="bfo:118411563"/>